<proteinExistence type="predicted"/>
<gene>
    <name evidence="2" type="ORF">CPS1_14</name>
</gene>
<evidence type="ECO:0000313" key="3">
    <source>
        <dbReference type="Proteomes" id="UP000228854"/>
    </source>
</evidence>
<sequence length="415" mass="46445">MTITNKDYDTWDSKMYGLPYAVYSYYIDSTVAGENTAVIGASGDNVFSVVYTPFLDIADLELEEIPYDNKRFGNISEIRPEIKANPHVFRIKKLLKGSKFVGEFETYKVKKSVGGKRNWRNESKLYNYPYTYLMLSDGINDPMVLKPQFCSIPSCSVGIKLSVSDRCSYGIFVQTYKGDTDGMTEALVSNDALELPCSSSAYANWVATSKNQTAQSIQNTVNQTILNDKIAKNNMNLGIANSVVGGVASAFTGNVGGVIDSVFGSVGSYMDKKHTNMQSQLTRESAISSALATANDMRTTPNTLLSQGSNIIYGLRNGGQELRLYRYGLTERYYEKIGDYFAQFGYKQNKMMKININSRYYYNYIKTIGINIKTNKIPNNYLNILKGIFDNGTTIWHIDNDGVEIGNYSMDNREV</sequence>
<evidence type="ECO:0000259" key="1">
    <source>
        <dbReference type="Pfam" id="PF20934"/>
    </source>
</evidence>
<reference evidence="2 3" key="1">
    <citation type="submission" date="2017-04" db="EMBL/GenBank/DDBJ databases">
        <title>Complete genome sequences of Clostridium perfringens bacteriophage CPS1.</title>
        <authorList>
            <person name="Ha E."/>
            <person name="Ryu S."/>
        </authorList>
    </citation>
    <scope>NUCLEOTIDE SEQUENCE [LARGE SCALE GENOMIC DNA]</scope>
</reference>
<dbReference type="InterPro" id="IPR048710">
    <property type="entry name" value="Gp9_C"/>
</dbReference>
<keyword evidence="3" id="KW-1185">Reference proteome</keyword>
<organism evidence="2 3">
    <name type="scientific">Clostridium phage CPS1</name>
    <dbReference type="NCBI Taxonomy" id="1983541"/>
    <lineage>
        <taxon>Viruses</taxon>
        <taxon>Duplodnaviria</taxon>
        <taxon>Heunggongvirae</taxon>
        <taxon>Uroviricota</taxon>
        <taxon>Caudoviricetes</taxon>
        <taxon>Guelinviridae</taxon>
        <taxon>Denniswatsonvirinae</taxon>
        <taxon>Gregsiragusavirus</taxon>
        <taxon>Gregsiragusavirus CPS1</taxon>
    </lineage>
</organism>
<dbReference type="Pfam" id="PF20934">
    <property type="entry name" value="phi29_gp9_C"/>
    <property type="match status" value="1"/>
</dbReference>
<dbReference type="Proteomes" id="UP000228854">
    <property type="component" value="Segment"/>
</dbReference>
<name>A0A2D0WXW6_9CAUD</name>
<dbReference type="EMBL" id="KY996523">
    <property type="protein sequence ID" value="ARW58304.1"/>
    <property type="molecule type" value="Genomic_DNA"/>
</dbReference>
<accession>A0A2D0WXW6</accession>
<feature type="domain" description="Tail knob protein gp9 C-terminal" evidence="1">
    <location>
        <begin position="120"/>
        <end position="412"/>
    </location>
</feature>
<protein>
    <submittedName>
        <fullName evidence="2">Tail fibers protein</fullName>
    </submittedName>
</protein>
<evidence type="ECO:0000313" key="2">
    <source>
        <dbReference type="EMBL" id="ARW58304.1"/>
    </source>
</evidence>